<dbReference type="InterPro" id="IPR001789">
    <property type="entry name" value="Sig_transdc_resp-reg_receiver"/>
</dbReference>
<accession>A0AA35UQ92</accession>
<dbReference type="EMBL" id="OX458332">
    <property type="protein sequence ID" value="CAI8791383.1"/>
    <property type="molecule type" value="Genomic_DNA"/>
</dbReference>
<dbReference type="Pfam" id="PF00072">
    <property type="entry name" value="Response_reg"/>
    <property type="match status" value="1"/>
</dbReference>
<evidence type="ECO:0000313" key="5">
    <source>
        <dbReference type="Proteomes" id="UP001158598"/>
    </source>
</evidence>
<dbReference type="CDD" id="cd00156">
    <property type="entry name" value="REC"/>
    <property type="match status" value="1"/>
</dbReference>
<feature type="modified residue" description="4-aspartylphosphate" evidence="2">
    <location>
        <position position="54"/>
    </location>
</feature>
<dbReference type="GeneID" id="88225257"/>
<name>A0AA35UQ92_METCP</name>
<reference evidence="4" key="1">
    <citation type="submission" date="2023-03" db="EMBL/GenBank/DDBJ databases">
        <authorList>
            <person name="Pearce D."/>
        </authorList>
    </citation>
    <scope>NUCLEOTIDE SEQUENCE</scope>
    <source>
        <strain evidence="4">Mc</strain>
    </source>
</reference>
<dbReference type="Proteomes" id="UP001158598">
    <property type="component" value="Chromosome"/>
</dbReference>
<dbReference type="SUPFAM" id="SSF52172">
    <property type="entry name" value="CheY-like"/>
    <property type="match status" value="1"/>
</dbReference>
<dbReference type="OMA" id="GHICETA"/>
<dbReference type="RefSeq" id="WP_010962284.1">
    <property type="nucleotide sequence ID" value="NZ_CP097161.1"/>
</dbReference>
<dbReference type="AlphaFoldDB" id="A0AA35UQ92"/>
<sequence length="122" mass="13194">MTRPCILVVDDEPNGRRMLEILLSRLGCDVLSAGDGKSALKQIGESAIDLIITDINMPELDGLSLLAALKTMGITTPVILVTAYGTDESALTALNQGAFDYLVRPLCLDRVESVIRKALERH</sequence>
<dbReference type="PANTHER" id="PTHR44591">
    <property type="entry name" value="STRESS RESPONSE REGULATOR PROTEIN 1"/>
    <property type="match status" value="1"/>
</dbReference>
<protein>
    <submittedName>
        <fullName evidence="4">Response regulator</fullName>
    </submittedName>
</protein>
<dbReference type="SMART" id="SM00448">
    <property type="entry name" value="REC"/>
    <property type="match status" value="1"/>
</dbReference>
<gene>
    <name evidence="4" type="ORF">MCNOR_1392</name>
</gene>
<dbReference type="InterPro" id="IPR050595">
    <property type="entry name" value="Bact_response_regulator"/>
</dbReference>
<dbReference type="PANTHER" id="PTHR44591:SF25">
    <property type="entry name" value="CHEMOTAXIS TWO-COMPONENT RESPONSE REGULATOR"/>
    <property type="match status" value="1"/>
</dbReference>
<evidence type="ECO:0000313" key="4">
    <source>
        <dbReference type="EMBL" id="CAI8791383.1"/>
    </source>
</evidence>
<keyword evidence="1 2" id="KW-0597">Phosphoprotein</keyword>
<feature type="domain" description="Response regulatory" evidence="3">
    <location>
        <begin position="5"/>
        <end position="119"/>
    </location>
</feature>
<dbReference type="GO" id="GO:0000160">
    <property type="term" value="P:phosphorelay signal transduction system"/>
    <property type="evidence" value="ECO:0007669"/>
    <property type="project" value="InterPro"/>
</dbReference>
<dbReference type="PROSITE" id="PS50110">
    <property type="entry name" value="RESPONSE_REGULATORY"/>
    <property type="match status" value="1"/>
</dbReference>
<proteinExistence type="predicted"/>
<organism evidence="4 5">
    <name type="scientific">Methylococcus capsulatus</name>
    <dbReference type="NCBI Taxonomy" id="414"/>
    <lineage>
        <taxon>Bacteria</taxon>
        <taxon>Pseudomonadati</taxon>
        <taxon>Pseudomonadota</taxon>
        <taxon>Gammaproteobacteria</taxon>
        <taxon>Methylococcales</taxon>
        <taxon>Methylococcaceae</taxon>
        <taxon>Methylococcus</taxon>
    </lineage>
</organism>
<dbReference type="Gene3D" id="3.40.50.2300">
    <property type="match status" value="1"/>
</dbReference>
<evidence type="ECO:0000259" key="3">
    <source>
        <dbReference type="PROSITE" id="PS50110"/>
    </source>
</evidence>
<dbReference type="InterPro" id="IPR011006">
    <property type="entry name" value="CheY-like_superfamily"/>
</dbReference>
<evidence type="ECO:0000256" key="2">
    <source>
        <dbReference type="PROSITE-ProRule" id="PRU00169"/>
    </source>
</evidence>
<evidence type="ECO:0000256" key="1">
    <source>
        <dbReference type="ARBA" id="ARBA00022553"/>
    </source>
</evidence>